<comment type="caution">
    <text evidence="1">The sequence shown here is derived from an EMBL/GenBank/DDBJ whole genome shotgun (WGS) entry which is preliminary data.</text>
</comment>
<evidence type="ECO:0008006" key="3">
    <source>
        <dbReference type="Google" id="ProtNLM"/>
    </source>
</evidence>
<sequence length="205" mass="23221">MLDTPCKPGTPRSMRDLTQHHSEIIVQMRDEMVYCLEWDATGFGHYLPFEVSMADIEAATSALKVANLPIGTVNEKKRYEPLVDIANVLQKLTLLGRCEASCQFMQQPDNFNEGKTYGANFKIDALLKLKRSAMPPSSLWSSAIPVADLAVPSRYKTVQKDAREHRKQLLGATTFCVNDDPYCTHIYGITIEDNMMAIWYFSRLH</sequence>
<proteinExistence type="predicted"/>
<gene>
    <name evidence="1" type="ORF">JVT61DRAFT_13702</name>
</gene>
<accession>A0A8I3AAH7</accession>
<dbReference type="Proteomes" id="UP000683000">
    <property type="component" value="Unassembled WGS sequence"/>
</dbReference>
<dbReference type="OrthoDB" id="3257375at2759"/>
<keyword evidence="2" id="KW-1185">Reference proteome</keyword>
<evidence type="ECO:0000313" key="1">
    <source>
        <dbReference type="EMBL" id="KAG6378023.1"/>
    </source>
</evidence>
<protein>
    <recommendedName>
        <fullName evidence="3">Fungal-type protein kinase domain-containing protein</fullName>
    </recommendedName>
</protein>
<reference evidence="1" key="1">
    <citation type="submission" date="2021-03" db="EMBL/GenBank/DDBJ databases">
        <title>Evolutionary innovations through gain and loss of genes in the ectomycorrhizal Boletales.</title>
        <authorList>
            <person name="Wu G."/>
            <person name="Miyauchi S."/>
            <person name="Morin E."/>
            <person name="Yang Z.-L."/>
            <person name="Xu J."/>
            <person name="Martin F.M."/>
        </authorList>
    </citation>
    <scope>NUCLEOTIDE SEQUENCE</scope>
    <source>
        <strain evidence="1">BR01</strain>
    </source>
</reference>
<organism evidence="1 2">
    <name type="scientific">Boletus reticuloceps</name>
    <dbReference type="NCBI Taxonomy" id="495285"/>
    <lineage>
        <taxon>Eukaryota</taxon>
        <taxon>Fungi</taxon>
        <taxon>Dikarya</taxon>
        <taxon>Basidiomycota</taxon>
        <taxon>Agaricomycotina</taxon>
        <taxon>Agaricomycetes</taxon>
        <taxon>Agaricomycetidae</taxon>
        <taxon>Boletales</taxon>
        <taxon>Boletineae</taxon>
        <taxon>Boletaceae</taxon>
        <taxon>Boletoideae</taxon>
        <taxon>Boletus</taxon>
    </lineage>
</organism>
<dbReference type="EMBL" id="JAGFBS010000007">
    <property type="protein sequence ID" value="KAG6378023.1"/>
    <property type="molecule type" value="Genomic_DNA"/>
</dbReference>
<evidence type="ECO:0000313" key="2">
    <source>
        <dbReference type="Proteomes" id="UP000683000"/>
    </source>
</evidence>
<name>A0A8I3AAH7_9AGAM</name>
<dbReference type="AlphaFoldDB" id="A0A8I3AAH7"/>